<feature type="signal peptide" evidence="2">
    <location>
        <begin position="1"/>
        <end position="26"/>
    </location>
</feature>
<evidence type="ECO:0000256" key="2">
    <source>
        <dbReference type="SAM" id="SignalP"/>
    </source>
</evidence>
<feature type="compositionally biased region" description="Low complexity" evidence="1">
    <location>
        <begin position="45"/>
        <end position="65"/>
    </location>
</feature>
<reference evidence="3 4" key="1">
    <citation type="submission" date="2016-10" db="EMBL/GenBank/DDBJ databases">
        <authorList>
            <person name="de Groot N.N."/>
        </authorList>
    </citation>
    <scope>NUCLEOTIDE SEQUENCE [LARGE SCALE GENOMIC DNA]</scope>
    <source>
        <strain evidence="3 4">CGMCC 4.2026</strain>
    </source>
</reference>
<evidence type="ECO:0000313" key="3">
    <source>
        <dbReference type="EMBL" id="SEO49090.1"/>
    </source>
</evidence>
<evidence type="ECO:0008006" key="5">
    <source>
        <dbReference type="Google" id="ProtNLM"/>
    </source>
</evidence>
<sequence>MAQPPRHRRALAPVCLAAAAAAAALAGCGSSGGDSPGKGGPGPTPAATSPASPAPVTAPAAPAPGRDTPVPSRHTPTPTATPTVFGTTPPAAADELSACYGGACTLTVTHPVTVPLDASRFGFASFRVTALTAGSVTVAADDGGNHLRSTGSAGSYLTLNNLAVHVLSATAGSARLTFAATGR</sequence>
<dbReference type="RefSeq" id="WP_075017626.1">
    <property type="nucleotide sequence ID" value="NZ_FODD01000028.1"/>
</dbReference>
<protein>
    <recommendedName>
        <fullName evidence="5">Lipoprotein</fullName>
    </recommendedName>
</protein>
<organism evidence="3 4">
    <name type="scientific">Actinacidiphila rubida</name>
    <dbReference type="NCBI Taxonomy" id="310780"/>
    <lineage>
        <taxon>Bacteria</taxon>
        <taxon>Bacillati</taxon>
        <taxon>Actinomycetota</taxon>
        <taxon>Actinomycetes</taxon>
        <taxon>Kitasatosporales</taxon>
        <taxon>Streptomycetaceae</taxon>
        <taxon>Actinacidiphila</taxon>
    </lineage>
</organism>
<evidence type="ECO:0000256" key="1">
    <source>
        <dbReference type="SAM" id="MobiDB-lite"/>
    </source>
</evidence>
<name>A0A1H8Q4E9_9ACTN</name>
<dbReference type="STRING" id="310780.SAMN05216267_102834"/>
<keyword evidence="2" id="KW-0732">Signal</keyword>
<dbReference type="EMBL" id="FODD01000028">
    <property type="protein sequence ID" value="SEO49090.1"/>
    <property type="molecule type" value="Genomic_DNA"/>
</dbReference>
<evidence type="ECO:0000313" key="4">
    <source>
        <dbReference type="Proteomes" id="UP000181951"/>
    </source>
</evidence>
<dbReference type="Proteomes" id="UP000181951">
    <property type="component" value="Unassembled WGS sequence"/>
</dbReference>
<feature type="compositionally biased region" description="Gly residues" evidence="1">
    <location>
        <begin position="29"/>
        <end position="41"/>
    </location>
</feature>
<keyword evidence="4" id="KW-1185">Reference proteome</keyword>
<feature type="chain" id="PRO_5038762850" description="Lipoprotein" evidence="2">
    <location>
        <begin position="27"/>
        <end position="183"/>
    </location>
</feature>
<feature type="compositionally biased region" description="Low complexity" evidence="1">
    <location>
        <begin position="75"/>
        <end position="87"/>
    </location>
</feature>
<accession>A0A1H8Q4E9</accession>
<feature type="region of interest" description="Disordered" evidence="1">
    <location>
        <begin position="26"/>
        <end position="87"/>
    </location>
</feature>
<dbReference type="AlphaFoldDB" id="A0A1H8Q4E9"/>
<dbReference type="PROSITE" id="PS51257">
    <property type="entry name" value="PROKAR_LIPOPROTEIN"/>
    <property type="match status" value="1"/>
</dbReference>
<proteinExistence type="predicted"/>
<gene>
    <name evidence="3" type="ORF">SAMN05216267_102834</name>
</gene>